<dbReference type="FunFam" id="1.10.10.10:FF:000001">
    <property type="entry name" value="LysR family transcriptional regulator"/>
    <property type="match status" value="1"/>
</dbReference>
<evidence type="ECO:0000256" key="1">
    <source>
        <dbReference type="ARBA" id="ARBA00009437"/>
    </source>
</evidence>
<keyword evidence="4" id="KW-0804">Transcription</keyword>
<dbReference type="EMBL" id="LT546645">
    <property type="protein sequence ID" value="SAI71395.1"/>
    <property type="molecule type" value="Genomic_DNA"/>
</dbReference>
<dbReference type="GO" id="GO:0003677">
    <property type="term" value="F:DNA binding"/>
    <property type="evidence" value="ECO:0007669"/>
    <property type="project" value="UniProtKB-KW"/>
</dbReference>
<dbReference type="GO" id="GO:0003700">
    <property type="term" value="F:DNA-binding transcription factor activity"/>
    <property type="evidence" value="ECO:0007669"/>
    <property type="project" value="InterPro"/>
</dbReference>
<dbReference type="InterPro" id="IPR036388">
    <property type="entry name" value="WH-like_DNA-bd_sf"/>
</dbReference>
<dbReference type="SUPFAM" id="SSF53850">
    <property type="entry name" value="Periplasmic binding protein-like II"/>
    <property type="match status" value="1"/>
</dbReference>
<dbReference type="InterPro" id="IPR036390">
    <property type="entry name" value="WH_DNA-bd_sf"/>
</dbReference>
<dbReference type="RefSeq" id="WP_063492083.1">
    <property type="nucleotide sequence ID" value="NZ_CP016340.1"/>
</dbReference>
<evidence type="ECO:0000313" key="6">
    <source>
        <dbReference type="EMBL" id="SAI71395.1"/>
    </source>
</evidence>
<dbReference type="Proteomes" id="UP000076825">
    <property type="component" value="Chromosome 1"/>
</dbReference>
<protein>
    <submittedName>
        <fullName evidence="6">LysR family transcriptional regulator</fullName>
    </submittedName>
</protein>
<organism evidence="6 7">
    <name type="scientific">Bordetella trematum</name>
    <dbReference type="NCBI Taxonomy" id="123899"/>
    <lineage>
        <taxon>Bacteria</taxon>
        <taxon>Pseudomonadati</taxon>
        <taxon>Pseudomonadota</taxon>
        <taxon>Betaproteobacteria</taxon>
        <taxon>Burkholderiales</taxon>
        <taxon>Alcaligenaceae</taxon>
        <taxon>Bordetella</taxon>
    </lineage>
</organism>
<proteinExistence type="inferred from homology"/>
<dbReference type="PRINTS" id="PR00039">
    <property type="entry name" value="HTHLYSR"/>
</dbReference>
<dbReference type="PROSITE" id="PS50931">
    <property type="entry name" value="HTH_LYSR"/>
    <property type="match status" value="1"/>
</dbReference>
<comment type="similarity">
    <text evidence="1">Belongs to the LysR transcriptional regulatory family.</text>
</comment>
<keyword evidence="7" id="KW-1185">Reference proteome</keyword>
<dbReference type="InterPro" id="IPR000847">
    <property type="entry name" value="LysR_HTH_N"/>
</dbReference>
<dbReference type="eggNOG" id="COG0583">
    <property type="taxonomic scope" value="Bacteria"/>
</dbReference>
<evidence type="ECO:0000256" key="4">
    <source>
        <dbReference type="ARBA" id="ARBA00023163"/>
    </source>
</evidence>
<evidence type="ECO:0000256" key="3">
    <source>
        <dbReference type="ARBA" id="ARBA00023125"/>
    </source>
</evidence>
<dbReference type="SUPFAM" id="SSF46785">
    <property type="entry name" value="Winged helix' DNA-binding domain"/>
    <property type="match status" value="1"/>
</dbReference>
<dbReference type="OrthoDB" id="8679465at2"/>
<dbReference type="InterPro" id="IPR005119">
    <property type="entry name" value="LysR_subst-bd"/>
</dbReference>
<gene>
    <name evidence="6" type="primary">gltR_4</name>
    <name evidence="6" type="ORF">SAMEA3906487_02757</name>
</gene>
<dbReference type="PATRIC" id="fig|123899.6.peg.2747"/>
<dbReference type="KEGG" id="btrm:SAMEA390648702757"/>
<dbReference type="Gene3D" id="1.10.10.10">
    <property type="entry name" value="Winged helix-like DNA-binding domain superfamily/Winged helix DNA-binding domain"/>
    <property type="match status" value="1"/>
</dbReference>
<keyword evidence="3" id="KW-0238">DNA-binding</keyword>
<evidence type="ECO:0000313" key="7">
    <source>
        <dbReference type="Proteomes" id="UP000076825"/>
    </source>
</evidence>
<dbReference type="GO" id="GO:0032993">
    <property type="term" value="C:protein-DNA complex"/>
    <property type="evidence" value="ECO:0007669"/>
    <property type="project" value="TreeGrafter"/>
</dbReference>
<evidence type="ECO:0000259" key="5">
    <source>
        <dbReference type="PROSITE" id="PS50931"/>
    </source>
</evidence>
<name>A0A157SLX6_9BORD</name>
<dbReference type="GeneID" id="56589988"/>
<dbReference type="STRING" id="123899.SAMEA3906487_02757"/>
<dbReference type="Pfam" id="PF00126">
    <property type="entry name" value="HTH_1"/>
    <property type="match status" value="1"/>
</dbReference>
<dbReference type="PANTHER" id="PTHR30346">
    <property type="entry name" value="TRANSCRIPTIONAL DUAL REGULATOR HCAR-RELATED"/>
    <property type="match status" value="1"/>
</dbReference>
<dbReference type="AlphaFoldDB" id="A0A157SLX6"/>
<dbReference type="Gene3D" id="3.40.190.10">
    <property type="entry name" value="Periplasmic binding protein-like II"/>
    <property type="match status" value="2"/>
</dbReference>
<accession>A0A157SLX6</accession>
<sequence length="303" mass="33235">MSKDVTLRQLRYFAAAARSGRLSMAAADEHVSQSAVTNAVQALETRLGVKLFERHPHGVSLTPEGHHFHQRAREILDALDDALSEPGFQRYALRGVVRIAASYTVLGYFLPALLARFRRRYPEVVLDLVDMDRPQIEAAVAAGEIELGVALLSNMAPDSPLARHVLVRSRRQLWAASGHPLLLQPAITLQEVAPQPYILLEMDEGERSALSYWEARGLRPGIAFRTRSMEALRGLVAHGFGVTILSDMVFRPWSLEGKKIESAPLADAIPPMEAGLLWRPGQALAPAAAAFRDFMIHAAVAGS</sequence>
<reference evidence="6 7" key="1">
    <citation type="submission" date="2016-04" db="EMBL/GenBank/DDBJ databases">
        <authorList>
            <consortium name="Pathogen Informatics"/>
        </authorList>
    </citation>
    <scope>NUCLEOTIDE SEQUENCE [LARGE SCALE GENOMIC DNA]</scope>
    <source>
        <strain evidence="6 7">H044680328</strain>
    </source>
</reference>
<evidence type="ECO:0000256" key="2">
    <source>
        <dbReference type="ARBA" id="ARBA00023015"/>
    </source>
</evidence>
<dbReference type="PANTHER" id="PTHR30346:SF0">
    <property type="entry name" value="HCA OPERON TRANSCRIPTIONAL ACTIVATOR HCAR"/>
    <property type="match status" value="1"/>
</dbReference>
<dbReference type="Pfam" id="PF03466">
    <property type="entry name" value="LysR_substrate"/>
    <property type="match status" value="1"/>
</dbReference>
<keyword evidence="2" id="KW-0805">Transcription regulation</keyword>
<feature type="domain" description="HTH lysR-type" evidence="5">
    <location>
        <begin position="5"/>
        <end position="62"/>
    </location>
</feature>